<evidence type="ECO:0000256" key="6">
    <source>
        <dbReference type="SAM" id="MobiDB-lite"/>
    </source>
</evidence>
<gene>
    <name evidence="8" type="ORF">DVH24_032309</name>
</gene>
<comment type="function">
    <text evidence="5">Functions in brassinosteroid signaling. May function as transcriptional repressor.</text>
</comment>
<dbReference type="GO" id="GO:0006351">
    <property type="term" value="P:DNA-templated transcription"/>
    <property type="evidence" value="ECO:0007669"/>
    <property type="project" value="InterPro"/>
</dbReference>
<keyword evidence="9" id="KW-1185">Reference proteome</keyword>
<dbReference type="InterPro" id="IPR033264">
    <property type="entry name" value="BZR"/>
</dbReference>
<keyword evidence="2 5" id="KW-0805">Transcription regulation</keyword>
<keyword evidence="4 5" id="KW-0804">Transcription</keyword>
<dbReference type="GO" id="GO:0003677">
    <property type="term" value="F:DNA binding"/>
    <property type="evidence" value="ECO:0007669"/>
    <property type="project" value="UniProtKB-UniRule"/>
</dbReference>
<dbReference type="AlphaFoldDB" id="A0A498J7V2"/>
<evidence type="ECO:0000256" key="3">
    <source>
        <dbReference type="ARBA" id="ARBA00023125"/>
    </source>
</evidence>
<evidence type="ECO:0000256" key="1">
    <source>
        <dbReference type="ARBA" id="ARBA00005909"/>
    </source>
</evidence>
<organism evidence="8 9">
    <name type="scientific">Malus domestica</name>
    <name type="common">Apple</name>
    <name type="synonym">Pyrus malus</name>
    <dbReference type="NCBI Taxonomy" id="3750"/>
    <lineage>
        <taxon>Eukaryota</taxon>
        <taxon>Viridiplantae</taxon>
        <taxon>Streptophyta</taxon>
        <taxon>Embryophyta</taxon>
        <taxon>Tracheophyta</taxon>
        <taxon>Spermatophyta</taxon>
        <taxon>Magnoliopsida</taxon>
        <taxon>eudicotyledons</taxon>
        <taxon>Gunneridae</taxon>
        <taxon>Pentapetalae</taxon>
        <taxon>rosids</taxon>
        <taxon>fabids</taxon>
        <taxon>Rosales</taxon>
        <taxon>Rosaceae</taxon>
        <taxon>Amygdaloideae</taxon>
        <taxon>Maleae</taxon>
        <taxon>Malus</taxon>
    </lineage>
</organism>
<keyword evidence="5" id="KW-1070">Brassinosteroid signaling pathway</keyword>
<accession>A0A498J7V2</accession>
<dbReference type="Pfam" id="PF05687">
    <property type="entry name" value="BES1_N"/>
    <property type="match status" value="1"/>
</dbReference>
<comment type="caution">
    <text evidence="8">The sequence shown here is derived from an EMBL/GenBank/DDBJ whole genome shotgun (WGS) entry which is preliminary data.</text>
</comment>
<feature type="region of interest" description="Disordered" evidence="6">
    <location>
        <begin position="1"/>
        <end position="63"/>
    </location>
</feature>
<evidence type="ECO:0000313" key="9">
    <source>
        <dbReference type="Proteomes" id="UP000290289"/>
    </source>
</evidence>
<reference evidence="8 9" key="1">
    <citation type="submission" date="2018-10" db="EMBL/GenBank/DDBJ databases">
        <title>A high-quality apple genome assembly.</title>
        <authorList>
            <person name="Hu J."/>
        </authorList>
    </citation>
    <scope>NUCLEOTIDE SEQUENCE [LARGE SCALE GENOMIC DNA]</scope>
    <source>
        <strain evidence="9">cv. HFTH1</strain>
        <tissue evidence="8">Young leaf</tissue>
    </source>
</reference>
<feature type="compositionally biased region" description="Basic residues" evidence="6">
    <location>
        <begin position="21"/>
        <end position="40"/>
    </location>
</feature>
<dbReference type="PANTHER" id="PTHR31506">
    <property type="entry name" value="BES1/BZR1 HOMOLOG PROTEIN 3-RELATED"/>
    <property type="match status" value="1"/>
</dbReference>
<sequence>MAGTSGSGRSESEKEKTKMRERQRRAITTKIFHGLRKHSGYRLSPRGDQRGAPAYHHRGRLAR</sequence>
<feature type="compositionally biased region" description="Basic and acidic residues" evidence="6">
    <location>
        <begin position="10"/>
        <end position="20"/>
    </location>
</feature>
<dbReference type="SMR" id="A0A498J7V2"/>
<feature type="domain" description="BES1/BZR1 plant transcription factor N-terminal" evidence="7">
    <location>
        <begin position="7"/>
        <end position="49"/>
    </location>
</feature>
<dbReference type="GO" id="GO:0009742">
    <property type="term" value="P:brassinosteroid mediated signaling pathway"/>
    <property type="evidence" value="ECO:0007669"/>
    <property type="project" value="UniProtKB-UniRule"/>
</dbReference>
<dbReference type="InterPro" id="IPR008540">
    <property type="entry name" value="BES1_N"/>
</dbReference>
<comment type="subcellular location">
    <subcellularLocation>
        <location evidence="5">Nucleus</location>
    </subcellularLocation>
</comment>
<protein>
    <recommendedName>
        <fullName evidence="5">Protein BZR1 homolog</fullName>
    </recommendedName>
    <alternativeName>
        <fullName evidence="5">Protein BRASSINAZOLE-RESISTANT 1 homolog</fullName>
    </alternativeName>
</protein>
<comment type="similarity">
    <text evidence="1 5">Belongs to the BZR/LAT61 family.</text>
</comment>
<evidence type="ECO:0000313" key="8">
    <source>
        <dbReference type="EMBL" id="RXH89952.1"/>
    </source>
</evidence>
<name>A0A498J7V2_MALDO</name>
<dbReference type="Proteomes" id="UP000290289">
    <property type="component" value="Chromosome 9"/>
</dbReference>
<dbReference type="GO" id="GO:0003700">
    <property type="term" value="F:DNA-binding transcription factor activity"/>
    <property type="evidence" value="ECO:0007669"/>
    <property type="project" value="UniProtKB-UniRule"/>
</dbReference>
<evidence type="ECO:0000256" key="2">
    <source>
        <dbReference type="ARBA" id="ARBA00023015"/>
    </source>
</evidence>
<evidence type="ECO:0000256" key="5">
    <source>
        <dbReference type="RuleBase" id="RU369040"/>
    </source>
</evidence>
<dbReference type="PANTHER" id="PTHR31506:SF4">
    <property type="entry name" value="BES1_BZR1 PLANT TRANSCRIPTION FACTOR N-TERMINAL DOMAIN-CONTAINING PROTEIN"/>
    <property type="match status" value="1"/>
</dbReference>
<proteinExistence type="inferred from homology"/>
<dbReference type="EMBL" id="RDQH01000335">
    <property type="protein sequence ID" value="RXH89952.1"/>
    <property type="molecule type" value="Genomic_DNA"/>
</dbReference>
<dbReference type="GO" id="GO:0005634">
    <property type="term" value="C:nucleus"/>
    <property type="evidence" value="ECO:0007669"/>
    <property type="project" value="UniProtKB-SubCell"/>
</dbReference>
<evidence type="ECO:0000259" key="7">
    <source>
        <dbReference type="Pfam" id="PF05687"/>
    </source>
</evidence>
<keyword evidence="3 5" id="KW-0238">DNA-binding</keyword>
<evidence type="ECO:0000256" key="4">
    <source>
        <dbReference type="ARBA" id="ARBA00023163"/>
    </source>
</evidence>